<organism evidence="1 2">
    <name type="scientific">Actinoallomurus vinaceus</name>
    <dbReference type="NCBI Taxonomy" id="1080074"/>
    <lineage>
        <taxon>Bacteria</taxon>
        <taxon>Bacillati</taxon>
        <taxon>Actinomycetota</taxon>
        <taxon>Actinomycetes</taxon>
        <taxon>Streptosporangiales</taxon>
        <taxon>Thermomonosporaceae</taxon>
        <taxon>Actinoallomurus</taxon>
    </lineage>
</organism>
<keyword evidence="2" id="KW-1185">Reference proteome</keyword>
<reference evidence="2" key="1">
    <citation type="journal article" date="2019" name="Int. J. Syst. Evol. Microbiol.">
        <title>The Global Catalogue of Microorganisms (GCM) 10K type strain sequencing project: providing services to taxonomists for standard genome sequencing and annotation.</title>
        <authorList>
            <consortium name="The Broad Institute Genomics Platform"/>
            <consortium name="The Broad Institute Genome Sequencing Center for Infectious Disease"/>
            <person name="Wu L."/>
            <person name="Ma J."/>
        </authorList>
    </citation>
    <scope>NUCLEOTIDE SEQUENCE [LARGE SCALE GENOMIC DNA]</scope>
    <source>
        <strain evidence="2">JCM 17939</strain>
    </source>
</reference>
<accession>A0ABP8UAP7</accession>
<dbReference type="RefSeq" id="WP_345432074.1">
    <property type="nucleotide sequence ID" value="NZ_BAABHK010000004.1"/>
</dbReference>
<sequence length="186" mass="19400">MSGLAVPANLTFYAGQPPTPQLNAMSQAFSFLLARVAFRARRAGAGTVARNAHTLIPWDSVDEDPYGGWAAGNPAAYTVQQSGWYICCGTVSLAGTGAAGTVLIPSLSINGSSPTGQGTVGWEGPEIFPPTGASDPKCVTALWEAYCIAGDQIALDCYVSNEPSANPTWQTTAGVQSRIELLWMSV</sequence>
<dbReference type="EMBL" id="BAABHK010000004">
    <property type="protein sequence ID" value="GAA4626862.1"/>
    <property type="molecule type" value="Genomic_DNA"/>
</dbReference>
<evidence type="ECO:0000313" key="1">
    <source>
        <dbReference type="EMBL" id="GAA4626862.1"/>
    </source>
</evidence>
<protein>
    <recommendedName>
        <fullName evidence="3">Chitin-binding type-3 domain-containing protein</fullName>
    </recommendedName>
</protein>
<proteinExistence type="predicted"/>
<evidence type="ECO:0000313" key="2">
    <source>
        <dbReference type="Proteomes" id="UP001501442"/>
    </source>
</evidence>
<dbReference type="Proteomes" id="UP001501442">
    <property type="component" value="Unassembled WGS sequence"/>
</dbReference>
<name>A0ABP8UAP7_9ACTN</name>
<evidence type="ECO:0008006" key="3">
    <source>
        <dbReference type="Google" id="ProtNLM"/>
    </source>
</evidence>
<comment type="caution">
    <text evidence="1">The sequence shown here is derived from an EMBL/GenBank/DDBJ whole genome shotgun (WGS) entry which is preliminary data.</text>
</comment>
<gene>
    <name evidence="1" type="ORF">GCM10023196_036840</name>
</gene>